<evidence type="ECO:0000259" key="1">
    <source>
        <dbReference type="Pfam" id="PF00148"/>
    </source>
</evidence>
<reference evidence="2 3" key="1">
    <citation type="journal article" date="2021" name="Microbiol. Resour. Announc.">
        <title>Complete Genome Sequences of Three Human Oral Treponema parvum Isolates.</title>
        <authorList>
            <person name="Zeng H."/>
            <person name="Watt R.M."/>
        </authorList>
    </citation>
    <scope>NUCLEOTIDE SEQUENCE [LARGE SCALE GENOMIC DNA]</scope>
    <source>
        <strain evidence="2 3">ATCC 700770</strain>
    </source>
</reference>
<name>A0A975IF76_9SPIR</name>
<organism evidence="2 3">
    <name type="scientific">Treponema parvum</name>
    <dbReference type="NCBI Taxonomy" id="138851"/>
    <lineage>
        <taxon>Bacteria</taxon>
        <taxon>Pseudomonadati</taxon>
        <taxon>Spirochaetota</taxon>
        <taxon>Spirochaetia</taxon>
        <taxon>Spirochaetales</taxon>
        <taxon>Treponemataceae</taxon>
        <taxon>Treponema</taxon>
    </lineage>
</organism>
<dbReference type="EMBL" id="CP054142">
    <property type="protein sequence ID" value="QTQ14577.1"/>
    <property type="molecule type" value="Genomic_DNA"/>
</dbReference>
<dbReference type="KEGG" id="tpav:HRQ91_08970"/>
<dbReference type="Proteomes" id="UP000671908">
    <property type="component" value="Chromosome"/>
</dbReference>
<dbReference type="Pfam" id="PF00148">
    <property type="entry name" value="Oxidored_nitro"/>
    <property type="match status" value="1"/>
</dbReference>
<dbReference type="SUPFAM" id="SSF53807">
    <property type="entry name" value="Helical backbone' metal receptor"/>
    <property type="match status" value="1"/>
</dbReference>
<feature type="domain" description="Nitrogenase/oxidoreductase component 1" evidence="1">
    <location>
        <begin position="15"/>
        <end position="246"/>
    </location>
</feature>
<dbReference type="GO" id="GO:0016491">
    <property type="term" value="F:oxidoreductase activity"/>
    <property type="evidence" value="ECO:0007669"/>
    <property type="project" value="InterPro"/>
</dbReference>
<dbReference type="RefSeq" id="WP_210119229.1">
    <property type="nucleotide sequence ID" value="NZ_CP054142.1"/>
</dbReference>
<accession>A0A975IF76</accession>
<dbReference type="PANTHER" id="PTHR42846">
    <property type="entry name" value="NI-SIROHYDROCHLORIN A,C-DIAMIDE REDUCTIVE CYCLASE COMPLEX, COMPONENT CFBD"/>
    <property type="match status" value="1"/>
</dbReference>
<sequence>MSKLCITLPPLAPDYSGVASALFDMGGMIVIHDASGCTGNYVGYDEPRWMGSKSAVYCSGLRHMDAVLGRDDKYIDMIVKAVESIRPKFFAFLGSPVPMVIGTDYKGIAEEVENITGVPSMGFDTKGLDYYDKGISEALIEVLKKFVPAAMTESSAPKIKAINLVGVTPLDFGNKGNDVFLKKAFEDEGVAVNSVLSMGLTIDSLISSVNSKLNVVVSYSGLDIARFMKKKYGIPFITGLPLGNKDKGFILRVKELLESVPPVPPDFESNGMSLDKGLNKNSPVNVLVAGEQVFALSLRNRLLHMNSDVHVDAAFLYNAAEEYSEAGDRICKNEGELRAMLNSGKYRKVIADPLVRQLIKDRPEIEFYGTPHPALSSKIHWNEIFNYFSSDMENFLHSIVKE</sequence>
<dbReference type="InterPro" id="IPR000510">
    <property type="entry name" value="Nase/OxRdtase_comp1"/>
</dbReference>
<dbReference type="AlphaFoldDB" id="A0A975IF76"/>
<dbReference type="PANTHER" id="PTHR42846:SF1">
    <property type="entry name" value="NI-SIROHYDROCHLORIN A,C-DIAMIDE REDUCTIVE CYCLASE COMPLEX, COMPONENT CFBD"/>
    <property type="match status" value="1"/>
</dbReference>
<keyword evidence="3" id="KW-1185">Reference proteome</keyword>
<dbReference type="InterPro" id="IPR052673">
    <property type="entry name" value="Ni-siroh_cyclase_CfbD"/>
</dbReference>
<proteinExistence type="predicted"/>
<gene>
    <name evidence="2" type="ORF">HRQ91_08970</name>
</gene>
<dbReference type="Gene3D" id="3.40.50.1980">
    <property type="entry name" value="Nitrogenase molybdenum iron protein domain"/>
    <property type="match status" value="2"/>
</dbReference>
<protein>
    <submittedName>
        <fullName evidence="2">Oxidoreductase</fullName>
    </submittedName>
</protein>
<evidence type="ECO:0000313" key="2">
    <source>
        <dbReference type="EMBL" id="QTQ14577.1"/>
    </source>
</evidence>
<evidence type="ECO:0000313" key="3">
    <source>
        <dbReference type="Proteomes" id="UP000671908"/>
    </source>
</evidence>